<dbReference type="InterPro" id="IPR001709">
    <property type="entry name" value="Flavoprot_Pyr_Nucl_cyt_Rdtase"/>
</dbReference>
<dbReference type="PANTHER" id="PTHR47354:SF5">
    <property type="entry name" value="PROTEIN RFBI"/>
    <property type="match status" value="1"/>
</dbReference>
<evidence type="ECO:0000259" key="1">
    <source>
        <dbReference type="PROSITE" id="PS51384"/>
    </source>
</evidence>
<sequence>MIDETHNTKRFFFEIPSSTDFQFEPGQFVTLDLPIHEQKNKRWRSYSIASAPNGTNGFELVIVLNEAGAGTTWLWENARVGTEILLRGPQGKFTMPKPLEQDLYLICTGTGIAPFRSMVQYVHEHQVEHRNIYLIFGCRKFNDTLYGAELRRLQDELPGFTYIPTYSRELPDNNLLQRTGYVHQVYEELIKQRSIEHQQAGGTGLSPAKFMLCGWKNMIDEARQRLVAMGYDKKDVHFELYG</sequence>
<dbReference type="Pfam" id="PF00970">
    <property type="entry name" value="FAD_binding_6"/>
    <property type="match status" value="1"/>
</dbReference>
<dbReference type="CDD" id="cd00322">
    <property type="entry name" value="FNR_like"/>
    <property type="match status" value="1"/>
</dbReference>
<dbReference type="GO" id="GO:0016491">
    <property type="term" value="F:oxidoreductase activity"/>
    <property type="evidence" value="ECO:0007669"/>
    <property type="project" value="InterPro"/>
</dbReference>
<protein>
    <submittedName>
        <fullName evidence="2">Oxidoreductase</fullName>
    </submittedName>
</protein>
<dbReference type="PANTHER" id="PTHR47354">
    <property type="entry name" value="NADH OXIDOREDUCTASE HCR"/>
    <property type="match status" value="1"/>
</dbReference>
<dbReference type="Gene3D" id="2.40.30.10">
    <property type="entry name" value="Translation factors"/>
    <property type="match status" value="1"/>
</dbReference>
<dbReference type="Gene3D" id="3.40.50.80">
    <property type="entry name" value="Nucleotide-binding domain of ferredoxin-NADP reductase (FNR) module"/>
    <property type="match status" value="1"/>
</dbReference>
<dbReference type="InterPro" id="IPR017927">
    <property type="entry name" value="FAD-bd_FR_type"/>
</dbReference>
<dbReference type="SUPFAM" id="SSF52343">
    <property type="entry name" value="Ferredoxin reductase-like, C-terminal NADP-linked domain"/>
    <property type="match status" value="1"/>
</dbReference>
<reference evidence="2 3" key="1">
    <citation type="submission" date="2019-11" db="EMBL/GenBank/DDBJ databases">
        <authorList>
            <person name="Im W.T."/>
        </authorList>
    </citation>
    <scope>NUCLEOTIDE SEQUENCE [LARGE SCALE GENOMIC DNA]</scope>
    <source>
        <strain evidence="2 3">SB-02</strain>
    </source>
</reference>
<dbReference type="InterPro" id="IPR050415">
    <property type="entry name" value="MRET"/>
</dbReference>
<proteinExistence type="predicted"/>
<dbReference type="InterPro" id="IPR017938">
    <property type="entry name" value="Riboflavin_synthase-like_b-brl"/>
</dbReference>
<name>A0A6I6GG06_9BACT</name>
<dbReference type="InterPro" id="IPR039261">
    <property type="entry name" value="FNR_nucleotide-bd"/>
</dbReference>
<gene>
    <name evidence="2" type="ORF">GLV81_15370</name>
</gene>
<organism evidence="2 3">
    <name type="scientific">Phnomibacter ginsenosidimutans</name>
    <dbReference type="NCBI Taxonomy" id="2676868"/>
    <lineage>
        <taxon>Bacteria</taxon>
        <taxon>Pseudomonadati</taxon>
        <taxon>Bacteroidota</taxon>
        <taxon>Chitinophagia</taxon>
        <taxon>Chitinophagales</taxon>
        <taxon>Chitinophagaceae</taxon>
        <taxon>Phnomibacter</taxon>
    </lineage>
</organism>
<dbReference type="InterPro" id="IPR001433">
    <property type="entry name" value="OxRdtase_FAD/NAD-bd"/>
</dbReference>
<evidence type="ECO:0000313" key="2">
    <source>
        <dbReference type="EMBL" id="QGW29310.1"/>
    </source>
</evidence>
<dbReference type="Pfam" id="PF00175">
    <property type="entry name" value="NAD_binding_1"/>
    <property type="match status" value="1"/>
</dbReference>
<dbReference type="Proteomes" id="UP000426027">
    <property type="component" value="Chromosome"/>
</dbReference>
<dbReference type="InterPro" id="IPR008333">
    <property type="entry name" value="Cbr1-like_FAD-bd_dom"/>
</dbReference>
<dbReference type="AlphaFoldDB" id="A0A6I6GG06"/>
<keyword evidence="3" id="KW-1185">Reference proteome</keyword>
<evidence type="ECO:0000313" key="3">
    <source>
        <dbReference type="Proteomes" id="UP000426027"/>
    </source>
</evidence>
<dbReference type="EMBL" id="CP046566">
    <property type="protein sequence ID" value="QGW29310.1"/>
    <property type="molecule type" value="Genomic_DNA"/>
</dbReference>
<dbReference type="PRINTS" id="PR00371">
    <property type="entry name" value="FPNCR"/>
</dbReference>
<feature type="domain" description="FAD-binding FR-type" evidence="1">
    <location>
        <begin position="1"/>
        <end position="96"/>
    </location>
</feature>
<dbReference type="PRINTS" id="PR00410">
    <property type="entry name" value="PHEHYDRXLASE"/>
</dbReference>
<dbReference type="PROSITE" id="PS51384">
    <property type="entry name" value="FAD_FR"/>
    <property type="match status" value="1"/>
</dbReference>
<dbReference type="KEGG" id="fls:GLV81_15370"/>
<accession>A0A6I6GG06</accession>
<dbReference type="SUPFAM" id="SSF63380">
    <property type="entry name" value="Riboflavin synthase domain-like"/>
    <property type="match status" value="1"/>
</dbReference>